<dbReference type="STRING" id="1914963.AWW67_06760"/>
<dbReference type="EMBL" id="LRPB01000034">
    <property type="protein sequence ID" value="KYG83117.1"/>
    <property type="molecule type" value="Genomic_DNA"/>
</dbReference>
<accession>A0A150XWH3</accession>
<dbReference type="Proteomes" id="UP000075663">
    <property type="component" value="Unassembled WGS sequence"/>
</dbReference>
<proteinExistence type="predicted"/>
<sequence>MKFNQPAYPTVYFSENIWITCPKCTEPALVNSQPRKYSIPFPLNHQSKCTCGYCGFHQSGNDQWAGHLQGFVNQSCGHCGTKVCHSTEPTKKPYPNTKVTCETCQQTREYEIAWYRYISNKPTDPYFGFDLWLQTDVKDNVLWLYNLEHLTYLRDYVSSKLREDNSRHKYSMITNLPQWVKSSKNRDLIVKKLNKLEEEFIKRID</sequence>
<reference evidence="1 2" key="1">
    <citation type="submission" date="2016-01" db="EMBL/GenBank/DDBJ databases">
        <title>Genome sequencing of Roseivirga seohaensis SW-152.</title>
        <authorList>
            <person name="Selvaratnam C."/>
            <person name="Thevarajoo S."/>
            <person name="Goh K.M."/>
            <person name="Ee R."/>
            <person name="Chan K.-G."/>
            <person name="Chong C.S."/>
        </authorList>
    </citation>
    <scope>NUCLEOTIDE SEQUENCE [LARGE SCALE GENOMIC DNA]</scope>
    <source>
        <strain evidence="1 2">SW-152</strain>
    </source>
</reference>
<comment type="caution">
    <text evidence="1">The sequence shown here is derived from an EMBL/GenBank/DDBJ whole genome shotgun (WGS) entry which is preliminary data.</text>
</comment>
<name>A0A150XWH3_9BACT</name>
<dbReference type="AlphaFoldDB" id="A0A150XWH3"/>
<evidence type="ECO:0000313" key="1">
    <source>
        <dbReference type="EMBL" id="KYG83117.1"/>
    </source>
</evidence>
<dbReference type="RefSeq" id="WP_062301823.1">
    <property type="nucleotide sequence ID" value="NZ_LRPB01000034.1"/>
</dbReference>
<organism evidence="1 2">
    <name type="scientific">Roseivirga seohaensis</name>
    <dbReference type="NCBI Taxonomy" id="1914963"/>
    <lineage>
        <taxon>Bacteria</taxon>
        <taxon>Pseudomonadati</taxon>
        <taxon>Bacteroidota</taxon>
        <taxon>Cytophagia</taxon>
        <taxon>Cytophagales</taxon>
        <taxon>Roseivirgaceae</taxon>
        <taxon>Roseivirga</taxon>
    </lineage>
</organism>
<evidence type="ECO:0000313" key="2">
    <source>
        <dbReference type="Proteomes" id="UP000075663"/>
    </source>
</evidence>
<gene>
    <name evidence="1" type="ORF">AWW67_06760</name>
</gene>
<protein>
    <submittedName>
        <fullName evidence="1">Uncharacterized protein</fullName>
    </submittedName>
</protein>